<dbReference type="STRING" id="1890683.A0A427YS43"/>
<dbReference type="InterPro" id="IPR006993">
    <property type="entry name" value="Glut_rich_SH3-bd"/>
</dbReference>
<dbReference type="EMBL" id="RSCD01000003">
    <property type="protein sequence ID" value="RSH93910.1"/>
    <property type="molecule type" value="Genomic_DNA"/>
</dbReference>
<comment type="caution">
    <text evidence="2">The sequence shown here is derived from an EMBL/GenBank/DDBJ whole genome shotgun (WGS) entry which is preliminary data.</text>
</comment>
<feature type="compositionally biased region" description="Low complexity" evidence="1">
    <location>
        <begin position="222"/>
        <end position="246"/>
    </location>
</feature>
<name>A0A427YS43_9TREE</name>
<reference evidence="2 3" key="1">
    <citation type="submission" date="2018-11" db="EMBL/GenBank/DDBJ databases">
        <title>Genome sequence of Saitozyma podzolica DSM 27192.</title>
        <authorList>
            <person name="Aliyu H."/>
            <person name="Gorte O."/>
            <person name="Ochsenreither K."/>
        </authorList>
    </citation>
    <scope>NUCLEOTIDE SEQUENCE [LARGE SCALE GENOMIC DNA]</scope>
    <source>
        <strain evidence="2 3">DSM 27192</strain>
    </source>
</reference>
<sequence length="281" mass="29109">MAPPVVSIYVTSLTSAPKVRQKTESLRRALKALEIPHEEYDLVNEPEAKTRWQRAKPPGVVVGLPGYLVGGEWVGTMEDFEEAVETATLPSFLKQDLDLDLISGAGPDGAGAGNTSVGEAELERLMREMTAEDLDVLAAEVGVGKDAGVGLLVKDGAQSLESVKEGEVVGSQGGVGVRAAASTLVVDAKGAGAGLGLGRDESKTDEKELDEAVGENAPVETSDSAPVADADAAGAAPASPAQYSSARRMSKEEIAEEMRRADTVEGLLQAVGLAEGKEKVD</sequence>
<dbReference type="SUPFAM" id="SSF52833">
    <property type="entry name" value="Thioredoxin-like"/>
    <property type="match status" value="1"/>
</dbReference>
<evidence type="ECO:0000313" key="2">
    <source>
        <dbReference type="EMBL" id="RSH93910.1"/>
    </source>
</evidence>
<dbReference type="Pfam" id="PF04908">
    <property type="entry name" value="SH3BGR"/>
    <property type="match status" value="1"/>
</dbReference>
<gene>
    <name evidence="2" type="ORF">EHS25_006562</name>
</gene>
<evidence type="ECO:0000256" key="1">
    <source>
        <dbReference type="SAM" id="MobiDB-lite"/>
    </source>
</evidence>
<organism evidence="2 3">
    <name type="scientific">Saitozyma podzolica</name>
    <dbReference type="NCBI Taxonomy" id="1890683"/>
    <lineage>
        <taxon>Eukaryota</taxon>
        <taxon>Fungi</taxon>
        <taxon>Dikarya</taxon>
        <taxon>Basidiomycota</taxon>
        <taxon>Agaricomycotina</taxon>
        <taxon>Tremellomycetes</taxon>
        <taxon>Tremellales</taxon>
        <taxon>Trimorphomycetaceae</taxon>
        <taxon>Saitozyma</taxon>
    </lineage>
</organism>
<evidence type="ECO:0000313" key="3">
    <source>
        <dbReference type="Proteomes" id="UP000279259"/>
    </source>
</evidence>
<feature type="region of interest" description="Disordered" evidence="1">
    <location>
        <begin position="194"/>
        <end position="261"/>
    </location>
</feature>
<dbReference type="Proteomes" id="UP000279259">
    <property type="component" value="Unassembled WGS sequence"/>
</dbReference>
<dbReference type="AlphaFoldDB" id="A0A427YS43"/>
<keyword evidence="3" id="KW-1185">Reference proteome</keyword>
<feature type="compositionally biased region" description="Basic and acidic residues" evidence="1">
    <location>
        <begin position="249"/>
        <end position="261"/>
    </location>
</feature>
<proteinExistence type="predicted"/>
<protein>
    <submittedName>
        <fullName evidence="2">Uncharacterized protein</fullName>
    </submittedName>
</protein>
<dbReference type="Gene3D" id="3.40.30.10">
    <property type="entry name" value="Glutaredoxin"/>
    <property type="match status" value="1"/>
</dbReference>
<accession>A0A427YS43</accession>
<dbReference type="OrthoDB" id="9932926at2759"/>
<dbReference type="InterPro" id="IPR036249">
    <property type="entry name" value="Thioredoxin-like_sf"/>
</dbReference>